<proteinExistence type="predicted"/>
<feature type="region of interest" description="Disordered" evidence="1">
    <location>
        <begin position="45"/>
        <end position="67"/>
    </location>
</feature>
<dbReference type="EMBL" id="QWVS01000023">
    <property type="protein sequence ID" value="RID84813.1"/>
    <property type="molecule type" value="Genomic_DNA"/>
</dbReference>
<accession>A0A398BB11</accession>
<evidence type="ECO:0000313" key="3">
    <source>
        <dbReference type="Proteomes" id="UP000266016"/>
    </source>
</evidence>
<dbReference type="AlphaFoldDB" id="A0A398BB11"/>
<dbReference type="Proteomes" id="UP000266016">
    <property type="component" value="Unassembled WGS sequence"/>
</dbReference>
<gene>
    <name evidence="2" type="ORF">D1953_13220</name>
</gene>
<protein>
    <submittedName>
        <fullName evidence="2">Uncharacterized protein</fullName>
    </submittedName>
</protein>
<reference evidence="2 3" key="1">
    <citation type="submission" date="2018-08" db="EMBL/GenBank/DDBJ databases">
        <title>Bacillus jemisoniae sp. nov., Bacillus chryseoplanitiae sp. nov., Bacillus resnikiae sp. nov., and Bacillus frankliniae sp. nov., isolated from Viking spacecraft and associated surfaces.</title>
        <authorList>
            <person name="Seuylemezian A."/>
            <person name="Vaishampayan P."/>
        </authorList>
    </citation>
    <scope>NUCLEOTIDE SEQUENCE [LARGE SCALE GENOMIC DNA]</scope>
    <source>
        <strain evidence="2 3">MA001</strain>
    </source>
</reference>
<sequence>MKALSRVRRREKVLHEADEGRFAYGKGRKKAFMKQMKTIWRVEKQGKGLHNPDEGPFACGKAGKRPS</sequence>
<name>A0A398BB11_9BACI</name>
<comment type="caution">
    <text evidence="2">The sequence shown here is derived from an EMBL/GenBank/DDBJ whole genome shotgun (WGS) entry which is preliminary data.</text>
</comment>
<keyword evidence="3" id="KW-1185">Reference proteome</keyword>
<organism evidence="2 3">
    <name type="scientific">Peribacillus asahii</name>
    <dbReference type="NCBI Taxonomy" id="228899"/>
    <lineage>
        <taxon>Bacteria</taxon>
        <taxon>Bacillati</taxon>
        <taxon>Bacillota</taxon>
        <taxon>Bacilli</taxon>
        <taxon>Bacillales</taxon>
        <taxon>Bacillaceae</taxon>
        <taxon>Peribacillus</taxon>
    </lineage>
</organism>
<evidence type="ECO:0000256" key="1">
    <source>
        <dbReference type="SAM" id="MobiDB-lite"/>
    </source>
</evidence>
<evidence type="ECO:0000313" key="2">
    <source>
        <dbReference type="EMBL" id="RID84813.1"/>
    </source>
</evidence>